<dbReference type="Pfam" id="PF00753">
    <property type="entry name" value="Lactamase_B"/>
    <property type="match status" value="1"/>
</dbReference>
<gene>
    <name evidence="4" type="ORF">H8S44_08365</name>
</gene>
<feature type="domain" description="Metallo-beta-lactamase" evidence="2">
    <location>
        <begin position="13"/>
        <end position="245"/>
    </location>
</feature>
<dbReference type="SUPFAM" id="SSF56281">
    <property type="entry name" value="Metallo-hydrolase/oxidoreductase"/>
    <property type="match status" value="1"/>
</dbReference>
<evidence type="ECO:0000259" key="3">
    <source>
        <dbReference type="SMART" id="SM01027"/>
    </source>
</evidence>
<dbReference type="PANTHER" id="PTHR11203:SF37">
    <property type="entry name" value="INTEGRATOR COMPLEX SUBUNIT 11"/>
    <property type="match status" value="1"/>
</dbReference>
<evidence type="ECO:0000256" key="1">
    <source>
        <dbReference type="ARBA" id="ARBA00022801"/>
    </source>
</evidence>
<keyword evidence="5" id="KW-1185">Reference proteome</keyword>
<dbReference type="InterPro" id="IPR036866">
    <property type="entry name" value="RibonucZ/Hydroxyglut_hydro"/>
</dbReference>
<evidence type="ECO:0000259" key="2">
    <source>
        <dbReference type="SMART" id="SM00849"/>
    </source>
</evidence>
<reference evidence="4" key="1">
    <citation type="submission" date="2020-08" db="EMBL/GenBank/DDBJ databases">
        <title>Genome public.</title>
        <authorList>
            <person name="Liu C."/>
            <person name="Sun Q."/>
        </authorList>
    </citation>
    <scope>NUCLEOTIDE SEQUENCE</scope>
    <source>
        <strain evidence="4">NSJ-68</strain>
    </source>
</reference>
<keyword evidence="1" id="KW-0378">Hydrolase</keyword>
<feature type="domain" description="Beta-Casp" evidence="3">
    <location>
        <begin position="250"/>
        <end position="379"/>
    </location>
</feature>
<dbReference type="InterPro" id="IPR001279">
    <property type="entry name" value="Metallo-B-lactamas"/>
</dbReference>
<dbReference type="Gene3D" id="3.60.15.10">
    <property type="entry name" value="Ribonuclease Z/Hydroxyacylglutathione hydrolase-like"/>
    <property type="match status" value="1"/>
</dbReference>
<dbReference type="GO" id="GO:0016787">
    <property type="term" value="F:hydrolase activity"/>
    <property type="evidence" value="ECO:0007669"/>
    <property type="project" value="UniProtKB-KW"/>
</dbReference>
<dbReference type="RefSeq" id="WP_186872086.1">
    <property type="nucleotide sequence ID" value="NZ_JACOOR010000004.1"/>
</dbReference>
<evidence type="ECO:0000313" key="4">
    <source>
        <dbReference type="EMBL" id="MBC5659782.1"/>
    </source>
</evidence>
<dbReference type="InterPro" id="IPR022712">
    <property type="entry name" value="Beta_Casp"/>
</dbReference>
<protein>
    <submittedName>
        <fullName evidence="4">MBL fold metallo-hydrolase</fullName>
    </submittedName>
</protein>
<evidence type="ECO:0000313" key="5">
    <source>
        <dbReference type="Proteomes" id="UP000649345"/>
    </source>
</evidence>
<sequence length="534" mass="59775">MRLTFLGADHEVTGSCHMLEACKKVILVDCGMEQGPDIYENQEIPVNPADIDYVLLTHAHIDHSGLLPLLYKRGFKGTIFSTYATADLCEVMLRDSAHIQEFEAEWRNRKAKRAGKPEYVPLYTIADADGASKLFCGCPYGERIHLADGIDIRFTDVGHLLGSACIEVWLKEGDTEKKLVFSGDIGNLHQPILKDPAHVDTADYVLIESTYGDRSHGPKPDYVKELTRILQETFDRGGNVVIPSFAVGRTQEMLYFLREIKAKKLIHGHDGFKVYVDSPLAVQATTIFNKNMYDCFDEETMALVQKGINPISFPGLNLSITSDESKLINFVEEPKVILSASGMCEAGRIRHHLKHNLWRPESTILFVGYQAVGTLGRTLVEGASEVKLFGEPVEVRAHIEVLGGISGHADKEGLIGWLEGFRKKPQRVFVVHGEDQVCDTFAACLQDQYGYTTTAPYTGEIWDLATNSRIAEGNRERIIKEQRKTGKAVATVYDRLVETGKRLMRLIDQCKGWTNKDIAKLADQIQALCDKWEK</sequence>
<dbReference type="InterPro" id="IPR011108">
    <property type="entry name" value="RMMBL"/>
</dbReference>
<dbReference type="SMART" id="SM00849">
    <property type="entry name" value="Lactamase_B"/>
    <property type="match status" value="1"/>
</dbReference>
<dbReference type="AlphaFoldDB" id="A0A923RLZ5"/>
<dbReference type="PANTHER" id="PTHR11203">
    <property type="entry name" value="CLEAVAGE AND POLYADENYLATION SPECIFICITY FACTOR FAMILY MEMBER"/>
    <property type="match status" value="1"/>
</dbReference>
<dbReference type="Proteomes" id="UP000649345">
    <property type="component" value="Unassembled WGS sequence"/>
</dbReference>
<dbReference type="InterPro" id="IPR050698">
    <property type="entry name" value="MBL"/>
</dbReference>
<organism evidence="4 5">
    <name type="scientific">Anaerosacchariphilus hominis</name>
    <dbReference type="NCBI Taxonomy" id="2763017"/>
    <lineage>
        <taxon>Bacteria</taxon>
        <taxon>Bacillati</taxon>
        <taxon>Bacillota</taxon>
        <taxon>Clostridia</taxon>
        <taxon>Lachnospirales</taxon>
        <taxon>Lachnospiraceae</taxon>
        <taxon>Anaerosacchariphilus</taxon>
    </lineage>
</organism>
<dbReference type="Pfam" id="PF10996">
    <property type="entry name" value="Beta-Casp"/>
    <property type="match status" value="1"/>
</dbReference>
<dbReference type="CDD" id="cd16295">
    <property type="entry name" value="TTHA0252-CPSF-like_MBL-fold"/>
    <property type="match status" value="1"/>
</dbReference>
<accession>A0A923RLZ5</accession>
<comment type="caution">
    <text evidence="4">The sequence shown here is derived from an EMBL/GenBank/DDBJ whole genome shotgun (WGS) entry which is preliminary data.</text>
</comment>
<proteinExistence type="predicted"/>
<dbReference type="Gene3D" id="3.40.50.10890">
    <property type="match status" value="1"/>
</dbReference>
<dbReference type="EMBL" id="JACOOR010000004">
    <property type="protein sequence ID" value="MBC5659782.1"/>
    <property type="molecule type" value="Genomic_DNA"/>
</dbReference>
<dbReference type="Pfam" id="PF07521">
    <property type="entry name" value="RMMBL"/>
    <property type="match status" value="1"/>
</dbReference>
<dbReference type="GO" id="GO:0004521">
    <property type="term" value="F:RNA endonuclease activity"/>
    <property type="evidence" value="ECO:0007669"/>
    <property type="project" value="TreeGrafter"/>
</dbReference>
<dbReference type="SMART" id="SM01027">
    <property type="entry name" value="Beta-Casp"/>
    <property type="match status" value="1"/>
</dbReference>
<name>A0A923RLZ5_9FIRM</name>